<protein>
    <submittedName>
        <fullName evidence="1">Uncharacterized protein</fullName>
    </submittedName>
</protein>
<feature type="non-terminal residue" evidence="1">
    <location>
        <position position="1"/>
    </location>
</feature>
<dbReference type="EMBL" id="CAJNNW010031350">
    <property type="protein sequence ID" value="CAE8707236.1"/>
    <property type="molecule type" value="Genomic_DNA"/>
</dbReference>
<dbReference type="AlphaFoldDB" id="A0A813KMY0"/>
<reference evidence="1" key="1">
    <citation type="submission" date="2021-02" db="EMBL/GenBank/DDBJ databases">
        <authorList>
            <person name="Dougan E. K."/>
            <person name="Rhodes N."/>
            <person name="Thang M."/>
            <person name="Chan C."/>
        </authorList>
    </citation>
    <scope>NUCLEOTIDE SEQUENCE</scope>
</reference>
<organism evidence="1 2">
    <name type="scientific">Polarella glacialis</name>
    <name type="common">Dinoflagellate</name>
    <dbReference type="NCBI Taxonomy" id="89957"/>
    <lineage>
        <taxon>Eukaryota</taxon>
        <taxon>Sar</taxon>
        <taxon>Alveolata</taxon>
        <taxon>Dinophyceae</taxon>
        <taxon>Suessiales</taxon>
        <taxon>Suessiaceae</taxon>
        <taxon>Polarella</taxon>
    </lineage>
</organism>
<dbReference type="Proteomes" id="UP000626109">
    <property type="component" value="Unassembled WGS sequence"/>
</dbReference>
<gene>
    <name evidence="1" type="ORF">PGLA2088_LOCUS34434</name>
</gene>
<proteinExistence type="predicted"/>
<sequence length="134" mass="13708">VSVATERASQAVRALRDLAGCSLQEAKEALIEAVAAQEACSSSPVRHGDMAVLSPSTMEPHSRPLSLALSRSFHGSSLDDLSPGMATSKSNSSLGTTVATTLCFPRPVPIAVASASHMQNAEAQARMSDGASGT</sequence>
<feature type="non-terminal residue" evidence="1">
    <location>
        <position position="134"/>
    </location>
</feature>
<name>A0A813KMY0_POLGL</name>
<evidence type="ECO:0000313" key="1">
    <source>
        <dbReference type="EMBL" id="CAE8707236.1"/>
    </source>
</evidence>
<evidence type="ECO:0000313" key="2">
    <source>
        <dbReference type="Proteomes" id="UP000626109"/>
    </source>
</evidence>
<comment type="caution">
    <text evidence="1">The sequence shown here is derived from an EMBL/GenBank/DDBJ whole genome shotgun (WGS) entry which is preliminary data.</text>
</comment>
<accession>A0A813KMY0</accession>